<dbReference type="AlphaFoldDB" id="A0A0C2YA86"/>
<feature type="compositionally biased region" description="Low complexity" evidence="1">
    <location>
        <begin position="49"/>
        <end position="61"/>
    </location>
</feature>
<dbReference type="STRING" id="686832.A0A0C2YA86"/>
<reference evidence="2 3" key="1">
    <citation type="submission" date="2014-04" db="EMBL/GenBank/DDBJ databases">
        <authorList>
            <consortium name="DOE Joint Genome Institute"/>
            <person name="Kuo A."/>
            <person name="Gay G."/>
            <person name="Dore J."/>
            <person name="Kohler A."/>
            <person name="Nagy L.G."/>
            <person name="Floudas D."/>
            <person name="Copeland A."/>
            <person name="Barry K.W."/>
            <person name="Cichocki N."/>
            <person name="Veneault-Fourrey C."/>
            <person name="LaButti K."/>
            <person name="Lindquist E.A."/>
            <person name="Lipzen A."/>
            <person name="Lundell T."/>
            <person name="Morin E."/>
            <person name="Murat C."/>
            <person name="Sun H."/>
            <person name="Tunlid A."/>
            <person name="Henrissat B."/>
            <person name="Grigoriev I.V."/>
            <person name="Hibbett D.S."/>
            <person name="Martin F."/>
            <person name="Nordberg H.P."/>
            <person name="Cantor M.N."/>
            <person name="Hua S.X."/>
        </authorList>
    </citation>
    <scope>NUCLEOTIDE SEQUENCE [LARGE SCALE GENOMIC DNA]</scope>
    <source>
        <strain evidence="3">h7</strain>
    </source>
</reference>
<reference evidence="3" key="2">
    <citation type="submission" date="2015-01" db="EMBL/GenBank/DDBJ databases">
        <title>Evolutionary Origins and Diversification of the Mycorrhizal Mutualists.</title>
        <authorList>
            <consortium name="DOE Joint Genome Institute"/>
            <consortium name="Mycorrhizal Genomics Consortium"/>
            <person name="Kohler A."/>
            <person name="Kuo A."/>
            <person name="Nagy L.G."/>
            <person name="Floudas D."/>
            <person name="Copeland A."/>
            <person name="Barry K.W."/>
            <person name="Cichocki N."/>
            <person name="Veneault-Fourrey C."/>
            <person name="LaButti K."/>
            <person name="Lindquist E.A."/>
            <person name="Lipzen A."/>
            <person name="Lundell T."/>
            <person name="Morin E."/>
            <person name="Murat C."/>
            <person name="Riley R."/>
            <person name="Ohm R."/>
            <person name="Sun H."/>
            <person name="Tunlid A."/>
            <person name="Henrissat B."/>
            <person name="Grigoriev I.V."/>
            <person name="Hibbett D.S."/>
            <person name="Martin F."/>
        </authorList>
    </citation>
    <scope>NUCLEOTIDE SEQUENCE [LARGE SCALE GENOMIC DNA]</scope>
    <source>
        <strain evidence="3">h7</strain>
    </source>
</reference>
<protein>
    <submittedName>
        <fullName evidence="2">Uncharacterized protein</fullName>
    </submittedName>
</protein>
<proteinExistence type="predicted"/>
<feature type="compositionally biased region" description="Pro residues" evidence="1">
    <location>
        <begin position="28"/>
        <end position="38"/>
    </location>
</feature>
<dbReference type="OrthoDB" id="2964307at2759"/>
<feature type="region of interest" description="Disordered" evidence="1">
    <location>
        <begin position="1"/>
        <end position="61"/>
    </location>
</feature>
<feature type="region of interest" description="Disordered" evidence="1">
    <location>
        <begin position="134"/>
        <end position="154"/>
    </location>
</feature>
<keyword evidence="3" id="KW-1185">Reference proteome</keyword>
<organism evidence="2 3">
    <name type="scientific">Hebeloma cylindrosporum</name>
    <dbReference type="NCBI Taxonomy" id="76867"/>
    <lineage>
        <taxon>Eukaryota</taxon>
        <taxon>Fungi</taxon>
        <taxon>Dikarya</taxon>
        <taxon>Basidiomycota</taxon>
        <taxon>Agaricomycotina</taxon>
        <taxon>Agaricomycetes</taxon>
        <taxon>Agaricomycetidae</taxon>
        <taxon>Agaricales</taxon>
        <taxon>Agaricineae</taxon>
        <taxon>Hymenogastraceae</taxon>
        <taxon>Hebeloma</taxon>
    </lineage>
</organism>
<evidence type="ECO:0000313" key="3">
    <source>
        <dbReference type="Proteomes" id="UP000053424"/>
    </source>
</evidence>
<accession>A0A0C2YA86</accession>
<dbReference type="CDD" id="cd00029">
    <property type="entry name" value="C1"/>
    <property type="match status" value="1"/>
</dbReference>
<feature type="compositionally biased region" description="Polar residues" evidence="1">
    <location>
        <begin position="138"/>
        <end position="153"/>
    </location>
</feature>
<feature type="compositionally biased region" description="Low complexity" evidence="1">
    <location>
        <begin position="7"/>
        <end position="23"/>
    </location>
</feature>
<evidence type="ECO:0000256" key="1">
    <source>
        <dbReference type="SAM" id="MobiDB-lite"/>
    </source>
</evidence>
<sequence>DSEYSTSVVKSHSLPPPSLSSVLTIKPSPDPNGTPDPVLPATAPSNSASPRSTSLLPSIPSLPSTINGHSGIIDPLGTSSLMSIATLDSYHTAASSSVISSAYATEGGSTIRSLHGNYVAPLVHRFTLLKPGAKQKRNSGSASPNNHHGNGSESAGAGVGWNPLEILFSSGILAGKCDLCNKRIGWKPVLECDDCGLRFAFLLLVLFTTKWLT</sequence>
<dbReference type="Proteomes" id="UP000053424">
    <property type="component" value="Unassembled WGS sequence"/>
</dbReference>
<gene>
    <name evidence="2" type="ORF">M413DRAFT_421261</name>
</gene>
<dbReference type="HOGENOM" id="CLU_1297112_0_0_1"/>
<dbReference type="EMBL" id="KN831794">
    <property type="protein sequence ID" value="KIM37942.1"/>
    <property type="molecule type" value="Genomic_DNA"/>
</dbReference>
<evidence type="ECO:0000313" key="2">
    <source>
        <dbReference type="EMBL" id="KIM37942.1"/>
    </source>
</evidence>
<feature type="non-terminal residue" evidence="2">
    <location>
        <position position="1"/>
    </location>
</feature>
<name>A0A0C2YA86_HEBCY</name>